<evidence type="ECO:0000313" key="2">
    <source>
        <dbReference type="EMBL" id="RGE44830.1"/>
    </source>
</evidence>
<keyword evidence="1" id="KW-0732">Signal</keyword>
<name>A0A373FL05_COMTE</name>
<reference evidence="2 3" key="1">
    <citation type="submission" date="2018-08" db="EMBL/GenBank/DDBJ databases">
        <title>Comamonas testosteroni strain SWCO2.</title>
        <authorList>
            <person name="Jiang N."/>
            <person name="Zhang X.Z."/>
        </authorList>
    </citation>
    <scope>NUCLEOTIDE SEQUENCE [LARGE SCALE GENOMIC DNA]</scope>
    <source>
        <strain evidence="2 3">SWCO2</strain>
    </source>
</reference>
<comment type="caution">
    <text evidence="2">The sequence shown here is derived from an EMBL/GenBank/DDBJ whole genome shotgun (WGS) entry which is preliminary data.</text>
</comment>
<feature type="chain" id="PRO_5017035117" description="Lipoprotein" evidence="1">
    <location>
        <begin position="24"/>
        <end position="258"/>
    </location>
</feature>
<dbReference type="AlphaFoldDB" id="A0A373FL05"/>
<dbReference type="Proteomes" id="UP000261948">
    <property type="component" value="Unassembled WGS sequence"/>
</dbReference>
<dbReference type="PROSITE" id="PS51257">
    <property type="entry name" value="PROKAR_LIPOPROTEIN"/>
    <property type="match status" value="1"/>
</dbReference>
<gene>
    <name evidence="2" type="ORF">DZC30_12115</name>
</gene>
<evidence type="ECO:0000313" key="3">
    <source>
        <dbReference type="Proteomes" id="UP000261948"/>
    </source>
</evidence>
<sequence>MRNSWIKPSGLWMGIVTAAALLAGCSDSKTEAPAPAPAPAAAPAPAPTSAPVAKRVVDQLFSLETLGMNLAYVEKIAGPAMRTEDKRHVFRTDGCDITLITDKDGKVIESVEVNITPSCDLAVKTVLTVTTNPPVTKLNALTFGEFDDMVGGNYYADCLSLCGNAMEPYIALNFEGSRLTNFVEYAISAPMVDDKILEATSAWQAAMSKAESEHYVVDTRFNCEPERFRDVIAKGMKNAKPTVLRFGRNIGYQQGDCK</sequence>
<protein>
    <recommendedName>
        <fullName evidence="4">Lipoprotein</fullName>
    </recommendedName>
</protein>
<dbReference type="EMBL" id="QURR01000013">
    <property type="protein sequence ID" value="RGE44830.1"/>
    <property type="molecule type" value="Genomic_DNA"/>
</dbReference>
<evidence type="ECO:0008006" key="4">
    <source>
        <dbReference type="Google" id="ProtNLM"/>
    </source>
</evidence>
<accession>A0A373FL05</accession>
<keyword evidence="3" id="KW-1185">Reference proteome</keyword>
<dbReference type="OrthoDB" id="7202255at2"/>
<evidence type="ECO:0000256" key="1">
    <source>
        <dbReference type="SAM" id="SignalP"/>
    </source>
</evidence>
<proteinExistence type="predicted"/>
<organism evidence="2 3">
    <name type="scientific">Comamonas testosteroni</name>
    <name type="common">Pseudomonas testosteroni</name>
    <dbReference type="NCBI Taxonomy" id="285"/>
    <lineage>
        <taxon>Bacteria</taxon>
        <taxon>Pseudomonadati</taxon>
        <taxon>Pseudomonadota</taxon>
        <taxon>Betaproteobacteria</taxon>
        <taxon>Burkholderiales</taxon>
        <taxon>Comamonadaceae</taxon>
        <taxon>Comamonas</taxon>
    </lineage>
</organism>
<feature type="signal peptide" evidence="1">
    <location>
        <begin position="1"/>
        <end position="23"/>
    </location>
</feature>